<keyword evidence="2" id="KW-1185">Reference proteome</keyword>
<sequence length="50" mass="5961">MSCNWYEMGRFRHSVHNHRDGIISMNIPRQSSNEIHGYVFSLPSWKGKRL</sequence>
<accession>A0AAP0JG11</accession>
<proteinExistence type="predicted"/>
<evidence type="ECO:0000313" key="2">
    <source>
        <dbReference type="Proteomes" id="UP001419268"/>
    </source>
</evidence>
<name>A0AAP0JG11_9MAGN</name>
<dbReference type="EMBL" id="JBBNAG010000005">
    <property type="protein sequence ID" value="KAK9133408.1"/>
    <property type="molecule type" value="Genomic_DNA"/>
</dbReference>
<dbReference type="AlphaFoldDB" id="A0AAP0JG11"/>
<organism evidence="1 2">
    <name type="scientific">Stephania cephalantha</name>
    <dbReference type="NCBI Taxonomy" id="152367"/>
    <lineage>
        <taxon>Eukaryota</taxon>
        <taxon>Viridiplantae</taxon>
        <taxon>Streptophyta</taxon>
        <taxon>Embryophyta</taxon>
        <taxon>Tracheophyta</taxon>
        <taxon>Spermatophyta</taxon>
        <taxon>Magnoliopsida</taxon>
        <taxon>Ranunculales</taxon>
        <taxon>Menispermaceae</taxon>
        <taxon>Menispermoideae</taxon>
        <taxon>Cissampelideae</taxon>
        <taxon>Stephania</taxon>
    </lineage>
</organism>
<reference evidence="1 2" key="1">
    <citation type="submission" date="2024-01" db="EMBL/GenBank/DDBJ databases">
        <title>Genome assemblies of Stephania.</title>
        <authorList>
            <person name="Yang L."/>
        </authorList>
    </citation>
    <scope>NUCLEOTIDE SEQUENCE [LARGE SCALE GENOMIC DNA]</scope>
    <source>
        <strain evidence="1">JXDWG</strain>
        <tissue evidence="1">Leaf</tissue>
    </source>
</reference>
<dbReference type="Proteomes" id="UP001419268">
    <property type="component" value="Unassembled WGS sequence"/>
</dbReference>
<protein>
    <submittedName>
        <fullName evidence="1">Uncharacterized protein</fullName>
    </submittedName>
</protein>
<comment type="caution">
    <text evidence="1">The sequence shown here is derived from an EMBL/GenBank/DDBJ whole genome shotgun (WGS) entry which is preliminary data.</text>
</comment>
<evidence type="ECO:0000313" key="1">
    <source>
        <dbReference type="EMBL" id="KAK9133408.1"/>
    </source>
</evidence>
<gene>
    <name evidence="1" type="ORF">Scep_012936</name>
</gene>